<keyword evidence="9 10" id="KW-0804">Transcription</keyword>
<feature type="compositionally biased region" description="Basic and acidic residues" evidence="11">
    <location>
        <begin position="79"/>
        <end position="89"/>
    </location>
</feature>
<keyword evidence="5" id="KW-0945">Host-virus interaction</keyword>
<dbReference type="GO" id="GO:0050434">
    <property type="term" value="P:positive regulation of viral transcription"/>
    <property type="evidence" value="ECO:0007669"/>
    <property type="project" value="InterPro"/>
</dbReference>
<evidence type="ECO:0000256" key="3">
    <source>
        <dbReference type="ARBA" id="ARBA00022376"/>
    </source>
</evidence>
<evidence type="ECO:0000256" key="5">
    <source>
        <dbReference type="ARBA" id="ARBA00022581"/>
    </source>
</evidence>
<dbReference type="InterPro" id="IPR036963">
    <property type="entry name" value="Tat_dom_sf"/>
</dbReference>
<organism evidence="12 13">
    <name type="scientific">Simian immunodeficiency virus</name>
    <name type="common">SIV</name>
    <dbReference type="NCBI Taxonomy" id="11723"/>
    <lineage>
        <taxon>Viruses</taxon>
        <taxon>Riboviria</taxon>
        <taxon>Pararnavirae</taxon>
        <taxon>Artverviricota</taxon>
        <taxon>Revtraviricetes</taxon>
        <taxon>Ortervirales</taxon>
        <taxon>Retroviridae</taxon>
        <taxon>Orthoretrovirinae</taxon>
        <taxon>Lentivirus</taxon>
        <taxon>Lentivirus simimdef</taxon>
    </lineage>
</organism>
<protein>
    <recommendedName>
        <fullName evidence="3 10">Protein Tat</fullName>
    </recommendedName>
</protein>
<evidence type="ECO:0000256" key="6">
    <source>
        <dbReference type="ARBA" id="ARBA00022884"/>
    </source>
</evidence>
<gene>
    <name evidence="12" type="primary">tat</name>
</gene>
<feature type="compositionally biased region" description="Basic and acidic residues" evidence="11">
    <location>
        <begin position="96"/>
        <end position="112"/>
    </location>
</feature>
<evidence type="ECO:0000256" key="8">
    <source>
        <dbReference type="ARBA" id="ARBA00023159"/>
    </source>
</evidence>
<organismHost>
    <name type="scientific">Cercopithecidae</name>
    <name type="common">Old World monkeys</name>
    <dbReference type="NCBI Taxonomy" id="9527"/>
</organismHost>
<evidence type="ECO:0000256" key="11">
    <source>
        <dbReference type="SAM" id="MobiDB-lite"/>
    </source>
</evidence>
<comment type="subcellular location">
    <subcellularLocation>
        <location evidence="1 10">Host nucleus</location>
        <location evidence="1 10">Host nucleolus</location>
    </subcellularLocation>
</comment>
<comment type="similarity">
    <text evidence="2 10">Belongs to the lentiviruses Tat family.</text>
</comment>
<dbReference type="Gene3D" id="4.10.20.10">
    <property type="entry name" value="Tat domain"/>
    <property type="match status" value="1"/>
</dbReference>
<dbReference type="Proteomes" id="UP000105422">
    <property type="component" value="Genome"/>
</dbReference>
<dbReference type="GO" id="GO:0001070">
    <property type="term" value="F:RNA-binding transcription regulator activity"/>
    <property type="evidence" value="ECO:0007669"/>
    <property type="project" value="InterPro"/>
</dbReference>
<keyword evidence="8 10" id="KW-0010">Activator</keyword>
<evidence type="ECO:0000256" key="10">
    <source>
        <dbReference type="RuleBase" id="RU003311"/>
    </source>
</evidence>
<organismHost>
    <name type="scientific">Pan troglodytes</name>
    <name type="common">Chimpanzee</name>
    <dbReference type="NCBI Taxonomy" id="9598"/>
</organismHost>
<keyword evidence="6 10" id="KW-0694">RNA-binding</keyword>
<evidence type="ECO:0000313" key="12">
    <source>
        <dbReference type="EMBL" id="ALS54524.1"/>
    </source>
</evidence>
<feature type="region of interest" description="Disordered" evidence="11">
    <location>
        <begin position="47"/>
        <end position="112"/>
    </location>
</feature>
<name>A0A159D7W2_SIV</name>
<sequence length="112" mass="12746">MEEGEAQRLLRDLHKPLQECHNKCYCKKCCYHCQLCFLQKGLGVNYAPRPRRRKTATPATVVTTEQSISTRGGDSQATSKKESKVETRPRTNSTAGRKDLEHKRRTELGPTD</sequence>
<dbReference type="PRINTS" id="PR00055">
    <property type="entry name" value="HIVTATDOMAIN"/>
</dbReference>
<dbReference type="GO" id="GO:0003723">
    <property type="term" value="F:RNA binding"/>
    <property type="evidence" value="ECO:0007669"/>
    <property type="project" value="UniProtKB-KW"/>
</dbReference>
<evidence type="ECO:0000256" key="4">
    <source>
        <dbReference type="ARBA" id="ARBA00022562"/>
    </source>
</evidence>
<evidence type="ECO:0000256" key="9">
    <source>
        <dbReference type="ARBA" id="ARBA00023163"/>
    </source>
</evidence>
<keyword evidence="7 10" id="KW-0805">Transcription regulation</keyword>
<evidence type="ECO:0000256" key="7">
    <source>
        <dbReference type="ARBA" id="ARBA00023015"/>
    </source>
</evidence>
<feature type="compositionally biased region" description="Polar residues" evidence="11">
    <location>
        <begin position="65"/>
        <end position="78"/>
    </location>
</feature>
<proteinExistence type="inferred from homology"/>
<accession>A0A159D7W2</accession>
<evidence type="ECO:0000256" key="2">
    <source>
        <dbReference type="ARBA" id="ARBA00009398"/>
    </source>
</evidence>
<evidence type="ECO:0000256" key="1">
    <source>
        <dbReference type="ARBA" id="ARBA00004307"/>
    </source>
</evidence>
<keyword evidence="4 10" id="KW-1048">Host nucleus</keyword>
<reference evidence="13" key="1">
    <citation type="journal article" date="2016" name="J. Virol.">
        <title>Arteriviruses, Pegiviruses, and Lentiviruses Are Common among Wild African Monkeys.</title>
        <authorList>
            <person name="Bailey A."/>
            <person name="Heimbruch K."/>
        </authorList>
    </citation>
    <scope>NUCLEOTIDE SEQUENCE [LARGE SCALE GENOMIC DNA]</scope>
</reference>
<dbReference type="InterPro" id="IPR001831">
    <property type="entry name" value="IV_Tat"/>
</dbReference>
<dbReference type="EMBL" id="KR862350">
    <property type="protein sequence ID" value="ALS54524.1"/>
    <property type="molecule type" value="Genomic_RNA"/>
</dbReference>
<dbReference type="Pfam" id="PF00539">
    <property type="entry name" value="Tat"/>
    <property type="match status" value="1"/>
</dbReference>
<evidence type="ECO:0000313" key="13">
    <source>
        <dbReference type="Proteomes" id="UP000105422"/>
    </source>
</evidence>
<dbReference type="GO" id="GO:0044196">
    <property type="term" value="C:host cell nucleolus"/>
    <property type="evidence" value="ECO:0007669"/>
    <property type="project" value="UniProtKB-SubCell"/>
</dbReference>